<organism evidence="1 2">
    <name type="scientific">Ideonella azotifigens</name>
    <dbReference type="NCBI Taxonomy" id="513160"/>
    <lineage>
        <taxon>Bacteria</taxon>
        <taxon>Pseudomonadati</taxon>
        <taxon>Pseudomonadota</taxon>
        <taxon>Betaproteobacteria</taxon>
        <taxon>Burkholderiales</taxon>
        <taxon>Sphaerotilaceae</taxon>
        <taxon>Ideonella</taxon>
    </lineage>
</organism>
<dbReference type="Pfam" id="PF05359">
    <property type="entry name" value="DUF748"/>
    <property type="match status" value="1"/>
</dbReference>
<dbReference type="InterPro" id="IPR008023">
    <property type="entry name" value="DUF748"/>
</dbReference>
<accession>A0ABP3VQ85</accession>
<gene>
    <name evidence="1" type="ORF">GCM10009107_51400</name>
</gene>
<proteinExistence type="predicted"/>
<name>A0ABP3VQ85_9BURK</name>
<dbReference type="InterPro" id="IPR052894">
    <property type="entry name" value="AsmA-related"/>
</dbReference>
<sequence>MALYLLLGWLAVGPLLKWAAPKWLSGRGGYTLAIEQAHFNPLALSLELQGLSLKTPQGQPLLGLGRLYVNFQASSLFRRAWTFNELLIEQPTVAVTLLADGRLNWQLFVDALADKAQPAPPPDPTAEPPRLLVQRLALSDGRIDFSDQQVSGGFSTQLAPLALELDDVSTLPNAQGEHEVTAHVGLGADLHWQGRFGLNPLVSSGEFSIQGLPLGRLWPYLQQRLKMAPPEGQASLSLHYEAAYAQRQLSLKLAQVNAKLAEVALRGTGQTEPAVALGALTLSGGTLDLASRHIGVESLALQGGALHLVRAVDGRLDLQDWFAAAPAAAAPPAPAPAASAPAEPWTLQLARASVEGLGLRLEDRGLATPLMAELGELKLGFQAEASTAGDGQFKLQGLQLSARELALRSGAAEPWFKLAGATLSDGQLDLAERTLGIGRVAFAGGQLVALRDAQGELSLLTAFKPAAAKAAVAAPAPAASAPAWHYRIDQVAASDWQATLRDEAVPGTQPLVLEGIQGQVEQLSDDPKARLPVQLALAVQGNGGRLSINGQVQPASQAADLRVSLRGLALAPAKPYLAQQAAITLLGGLLDAEGRLRLSQGQPRYEGKLALRELRIDETVSGERFLAWRQLNAPRLVVTPQSLEAGDVDLDGLNTKLVIFKDRSINLTKVLRPQAVAAAAPAASAASAMAATKVASPAAAPAFLVDVSRVRVRDSELDFADLSLALPFAARIHGLQGQLAGLSTRPGRSAQIELGGQVDEYGLARASGQVELGNPTNAMDIGVVFKNVEMTSLTPYAATFAGRRIASGKLSLDLAYKIAKRQLRGENQVVMDKLTLGEKVDSPTAVNLPLDLALALLQDSDGRIDLGLPISGSLDDPQFSYGGIVWKAIVNVLTKVVTAPFRAIGALFGGGDDEAAPRIAFDPGHAELPPPEREKLDQLAQALAKRPGLAVKISAGYSLQADTAALQDLWLRQAVAAQRKQEVAPGELPGAVNLTQPEVRQALEAIYTQRLGGPALEALRQQIKAAAAKPAEPARTAEAKPPEFPLHAALQQQLMAQSAVTEDQLTALATSRAEAVSSRLISRNVPQDRLLLVAPKRLDAEQASQVELGLSVKASPAVEAASSAAAR</sequence>
<keyword evidence="2" id="KW-1185">Reference proteome</keyword>
<dbReference type="RefSeq" id="WP_343997021.1">
    <property type="nucleotide sequence ID" value="NZ_BAAAEW010000042.1"/>
</dbReference>
<comment type="caution">
    <text evidence="1">The sequence shown here is derived from an EMBL/GenBank/DDBJ whole genome shotgun (WGS) entry which is preliminary data.</text>
</comment>
<evidence type="ECO:0000313" key="1">
    <source>
        <dbReference type="EMBL" id="GAA0764825.1"/>
    </source>
</evidence>
<dbReference type="Proteomes" id="UP001500279">
    <property type="component" value="Unassembled WGS sequence"/>
</dbReference>
<dbReference type="EMBL" id="BAAAEW010000042">
    <property type="protein sequence ID" value="GAA0764825.1"/>
    <property type="molecule type" value="Genomic_DNA"/>
</dbReference>
<dbReference type="PANTHER" id="PTHR30441:SF8">
    <property type="entry name" value="DUF748 DOMAIN-CONTAINING PROTEIN"/>
    <property type="match status" value="1"/>
</dbReference>
<protein>
    <submittedName>
        <fullName evidence="1">DUF748 domain-containing protein</fullName>
    </submittedName>
</protein>
<evidence type="ECO:0000313" key="2">
    <source>
        <dbReference type="Proteomes" id="UP001500279"/>
    </source>
</evidence>
<reference evidence="2" key="1">
    <citation type="journal article" date="2019" name="Int. J. Syst. Evol. Microbiol.">
        <title>The Global Catalogue of Microorganisms (GCM) 10K type strain sequencing project: providing services to taxonomists for standard genome sequencing and annotation.</title>
        <authorList>
            <consortium name="The Broad Institute Genomics Platform"/>
            <consortium name="The Broad Institute Genome Sequencing Center for Infectious Disease"/>
            <person name="Wu L."/>
            <person name="Ma J."/>
        </authorList>
    </citation>
    <scope>NUCLEOTIDE SEQUENCE [LARGE SCALE GENOMIC DNA]</scope>
    <source>
        <strain evidence="2">JCM 15503</strain>
    </source>
</reference>
<dbReference type="PANTHER" id="PTHR30441">
    <property type="entry name" value="DUF748 DOMAIN-CONTAINING PROTEIN"/>
    <property type="match status" value="1"/>
</dbReference>